<dbReference type="GO" id="GO:0006355">
    <property type="term" value="P:regulation of DNA-templated transcription"/>
    <property type="evidence" value="ECO:0007669"/>
    <property type="project" value="InterPro"/>
</dbReference>
<feature type="domain" description="Homeobox" evidence="6">
    <location>
        <begin position="58"/>
        <end position="123"/>
    </location>
</feature>
<keyword evidence="3 4" id="KW-0539">Nucleus</keyword>
<dbReference type="InterPro" id="IPR001356">
    <property type="entry name" value="HD"/>
</dbReference>
<dbReference type="Pfam" id="PF05920">
    <property type="entry name" value="Homeobox_KN"/>
    <property type="match status" value="1"/>
</dbReference>
<dbReference type="InterPro" id="IPR009057">
    <property type="entry name" value="Homeodomain-like_sf"/>
</dbReference>
<keyword evidence="1 4" id="KW-0238">DNA-binding</keyword>
<comment type="subcellular location">
    <subcellularLocation>
        <location evidence="4">Nucleus</location>
    </subcellularLocation>
</comment>
<evidence type="ECO:0000313" key="8">
    <source>
        <dbReference type="Proteomes" id="UP000266841"/>
    </source>
</evidence>
<organism evidence="7 8">
    <name type="scientific">Thalassiosira oceanica</name>
    <name type="common">Marine diatom</name>
    <dbReference type="NCBI Taxonomy" id="159749"/>
    <lineage>
        <taxon>Eukaryota</taxon>
        <taxon>Sar</taxon>
        <taxon>Stramenopiles</taxon>
        <taxon>Ochrophyta</taxon>
        <taxon>Bacillariophyta</taxon>
        <taxon>Coscinodiscophyceae</taxon>
        <taxon>Thalassiosirophycidae</taxon>
        <taxon>Thalassiosirales</taxon>
        <taxon>Thalassiosiraceae</taxon>
        <taxon>Thalassiosira</taxon>
    </lineage>
</organism>
<reference evidence="7 8" key="1">
    <citation type="journal article" date="2012" name="Genome Biol.">
        <title>Genome and low-iron response of an oceanic diatom adapted to chronic iron limitation.</title>
        <authorList>
            <person name="Lommer M."/>
            <person name="Specht M."/>
            <person name="Roy A.S."/>
            <person name="Kraemer L."/>
            <person name="Andreson R."/>
            <person name="Gutowska M.A."/>
            <person name="Wolf J."/>
            <person name="Bergner S.V."/>
            <person name="Schilhabel M.B."/>
            <person name="Klostermeier U.C."/>
            <person name="Beiko R.G."/>
            <person name="Rosenstiel P."/>
            <person name="Hippler M."/>
            <person name="Laroche J."/>
        </authorList>
    </citation>
    <scope>NUCLEOTIDE SEQUENCE [LARGE SCALE GENOMIC DNA]</scope>
    <source>
        <strain evidence="7 8">CCMP1005</strain>
    </source>
</reference>
<dbReference type="OrthoDB" id="10056939at2759"/>
<protein>
    <recommendedName>
        <fullName evidence="6">Homeobox domain-containing protein</fullName>
    </recommendedName>
</protein>
<evidence type="ECO:0000256" key="2">
    <source>
        <dbReference type="ARBA" id="ARBA00023155"/>
    </source>
</evidence>
<feature type="compositionally biased region" description="Low complexity" evidence="5">
    <location>
        <begin position="10"/>
        <end position="24"/>
    </location>
</feature>
<dbReference type="GO" id="GO:0005634">
    <property type="term" value="C:nucleus"/>
    <property type="evidence" value="ECO:0007669"/>
    <property type="project" value="UniProtKB-SubCell"/>
</dbReference>
<keyword evidence="2 4" id="KW-0371">Homeobox</keyword>
<evidence type="ECO:0000256" key="5">
    <source>
        <dbReference type="SAM" id="MobiDB-lite"/>
    </source>
</evidence>
<dbReference type="InterPro" id="IPR050224">
    <property type="entry name" value="TALE_homeobox"/>
</dbReference>
<feature type="non-terminal residue" evidence="7">
    <location>
        <position position="199"/>
    </location>
</feature>
<dbReference type="GO" id="GO:0003677">
    <property type="term" value="F:DNA binding"/>
    <property type="evidence" value="ECO:0007669"/>
    <property type="project" value="UniProtKB-UniRule"/>
</dbReference>
<evidence type="ECO:0000313" key="7">
    <source>
        <dbReference type="EMBL" id="EJK70900.1"/>
    </source>
</evidence>
<accession>K0SZN7</accession>
<feature type="compositionally biased region" description="Low complexity" evidence="5">
    <location>
        <begin position="149"/>
        <end position="162"/>
    </location>
</feature>
<evidence type="ECO:0000256" key="1">
    <source>
        <dbReference type="ARBA" id="ARBA00023125"/>
    </source>
</evidence>
<dbReference type="InterPro" id="IPR008422">
    <property type="entry name" value="KN_HD"/>
</dbReference>
<feature type="compositionally biased region" description="Low complexity" evidence="5">
    <location>
        <begin position="184"/>
        <end position="199"/>
    </location>
</feature>
<dbReference type="SMART" id="SM00389">
    <property type="entry name" value="HOX"/>
    <property type="match status" value="1"/>
</dbReference>
<dbReference type="AlphaFoldDB" id="K0SZN7"/>
<dbReference type="SUPFAM" id="SSF46689">
    <property type="entry name" value="Homeodomain-like"/>
    <property type="match status" value="1"/>
</dbReference>
<feature type="DNA-binding region" description="Homeobox" evidence="4">
    <location>
        <begin position="60"/>
        <end position="124"/>
    </location>
</feature>
<dbReference type="PANTHER" id="PTHR11850">
    <property type="entry name" value="HOMEOBOX PROTEIN TRANSCRIPTION FACTORS"/>
    <property type="match status" value="1"/>
</dbReference>
<proteinExistence type="predicted"/>
<evidence type="ECO:0000256" key="3">
    <source>
        <dbReference type="ARBA" id="ARBA00023242"/>
    </source>
</evidence>
<evidence type="ECO:0000256" key="4">
    <source>
        <dbReference type="PROSITE-ProRule" id="PRU00108"/>
    </source>
</evidence>
<feature type="region of interest" description="Disordered" evidence="5">
    <location>
        <begin position="1"/>
        <end position="67"/>
    </location>
</feature>
<name>K0SZN7_THAOC</name>
<comment type="caution">
    <text evidence="7">The sequence shown here is derived from an EMBL/GenBank/DDBJ whole genome shotgun (WGS) entry which is preliminary data.</text>
</comment>
<keyword evidence="8" id="KW-1185">Reference proteome</keyword>
<dbReference type="Gene3D" id="1.10.10.60">
    <property type="entry name" value="Homeodomain-like"/>
    <property type="match status" value="1"/>
</dbReference>
<gene>
    <name evidence="7" type="ORF">THAOC_07706</name>
</gene>
<dbReference type="eggNOG" id="KOG0773">
    <property type="taxonomic scope" value="Eukaryota"/>
</dbReference>
<dbReference type="PROSITE" id="PS50071">
    <property type="entry name" value="HOMEOBOX_2"/>
    <property type="match status" value="1"/>
</dbReference>
<dbReference type="EMBL" id="AGNL01007904">
    <property type="protein sequence ID" value="EJK70900.1"/>
    <property type="molecule type" value="Genomic_DNA"/>
</dbReference>
<dbReference type="Proteomes" id="UP000266841">
    <property type="component" value="Unassembled WGS sequence"/>
</dbReference>
<evidence type="ECO:0000259" key="6">
    <source>
        <dbReference type="PROSITE" id="PS50071"/>
    </source>
</evidence>
<feature type="region of interest" description="Disordered" evidence="5">
    <location>
        <begin position="149"/>
        <end position="199"/>
    </location>
</feature>
<dbReference type="CDD" id="cd00086">
    <property type="entry name" value="homeodomain"/>
    <property type="match status" value="1"/>
</dbReference>
<sequence length="199" mass="21670">MSHGGLGLQPSTSSSALFTAPSSSRVRRASSKLKLSAETAGMSDDEDYDRAGGGGGGKAKSKSRRELPAGAVATLKAWLLSPEHFTHPYPTPQDQVMLMQKTGIDKKQLKNWFTNARRRIWKPMLKKQLEAGKLAAAGGGMAIQATAVQAASAQASQKAQAAPPREEMYQNYQQAAQEEEPAQEQRQYQQPQVQYQQQP</sequence>